<reference evidence="1" key="1">
    <citation type="submission" date="2025-05" db="UniProtKB">
        <authorList>
            <consortium name="EnsemblMetazoa"/>
        </authorList>
    </citation>
    <scope>IDENTIFICATION</scope>
</reference>
<accession>A0ABM5JLG6</accession>
<dbReference type="Proteomes" id="UP001652700">
    <property type="component" value="Unplaced"/>
</dbReference>
<sequence length="105" mass="11884">MLEEKIKQLESMITDTKVQPSVNAVALDAAVKDEIPRDETSHHMRFKLPTFDGKSSWSIYLRQFEAIAAGTHWTEQEIAICITREESATFPPENEVYCPTRSGGQ</sequence>
<name>A0ABM5JLG6_DIAVI</name>
<keyword evidence="2" id="KW-1185">Reference proteome</keyword>
<evidence type="ECO:0000313" key="1">
    <source>
        <dbReference type="EnsemblMetazoa" id="XP_050498786.1"/>
    </source>
</evidence>
<organism evidence="1 2">
    <name type="scientific">Diabrotica virgifera virgifera</name>
    <name type="common">western corn rootworm</name>
    <dbReference type="NCBI Taxonomy" id="50390"/>
    <lineage>
        <taxon>Eukaryota</taxon>
        <taxon>Metazoa</taxon>
        <taxon>Ecdysozoa</taxon>
        <taxon>Arthropoda</taxon>
        <taxon>Hexapoda</taxon>
        <taxon>Insecta</taxon>
        <taxon>Pterygota</taxon>
        <taxon>Neoptera</taxon>
        <taxon>Endopterygota</taxon>
        <taxon>Coleoptera</taxon>
        <taxon>Polyphaga</taxon>
        <taxon>Cucujiformia</taxon>
        <taxon>Chrysomeloidea</taxon>
        <taxon>Chrysomelidae</taxon>
        <taxon>Galerucinae</taxon>
        <taxon>Diabroticina</taxon>
        <taxon>Diabroticites</taxon>
        <taxon>Diabrotica</taxon>
    </lineage>
</organism>
<protein>
    <submittedName>
        <fullName evidence="1">Uncharacterized protein</fullName>
    </submittedName>
</protein>
<dbReference type="GeneID" id="126879642"/>
<dbReference type="RefSeq" id="XP_050498786.1">
    <property type="nucleotide sequence ID" value="XM_050642829.1"/>
</dbReference>
<dbReference type="EnsemblMetazoa" id="XM_050642829.1">
    <property type="protein sequence ID" value="XP_050498786.1"/>
    <property type="gene ID" value="LOC126879642"/>
</dbReference>
<proteinExistence type="predicted"/>
<evidence type="ECO:0000313" key="2">
    <source>
        <dbReference type="Proteomes" id="UP001652700"/>
    </source>
</evidence>